<comment type="subcellular location">
    <subcellularLocation>
        <location evidence="1">Membrane</location>
        <topology evidence="1">Multi-pass membrane protein</topology>
    </subcellularLocation>
</comment>
<evidence type="ECO:0000313" key="8">
    <source>
        <dbReference type="EMBL" id="KAF4306628.1"/>
    </source>
</evidence>
<comment type="caution">
    <text evidence="8">The sequence shown here is derived from an EMBL/GenBank/DDBJ whole genome shotgun (WGS) entry which is preliminary data.</text>
</comment>
<feature type="domain" description="Rhodopsin" evidence="7">
    <location>
        <begin position="26"/>
        <end position="191"/>
    </location>
</feature>
<organism evidence="8 9">
    <name type="scientific">Botryosphaeria dothidea</name>
    <dbReference type="NCBI Taxonomy" id="55169"/>
    <lineage>
        <taxon>Eukaryota</taxon>
        <taxon>Fungi</taxon>
        <taxon>Dikarya</taxon>
        <taxon>Ascomycota</taxon>
        <taxon>Pezizomycotina</taxon>
        <taxon>Dothideomycetes</taxon>
        <taxon>Dothideomycetes incertae sedis</taxon>
        <taxon>Botryosphaeriales</taxon>
        <taxon>Botryosphaeriaceae</taxon>
        <taxon>Botryosphaeria</taxon>
    </lineage>
</organism>
<keyword evidence="9" id="KW-1185">Reference proteome</keyword>
<feature type="transmembrane region" description="Helical" evidence="6">
    <location>
        <begin position="46"/>
        <end position="67"/>
    </location>
</feature>
<accession>A0A8H4N489</accession>
<proteinExistence type="inferred from homology"/>
<evidence type="ECO:0000313" key="9">
    <source>
        <dbReference type="Proteomes" id="UP000572817"/>
    </source>
</evidence>
<evidence type="ECO:0000259" key="7">
    <source>
        <dbReference type="Pfam" id="PF20684"/>
    </source>
</evidence>
<evidence type="ECO:0000256" key="2">
    <source>
        <dbReference type="ARBA" id="ARBA00022692"/>
    </source>
</evidence>
<evidence type="ECO:0000256" key="3">
    <source>
        <dbReference type="ARBA" id="ARBA00022989"/>
    </source>
</evidence>
<evidence type="ECO:0000256" key="1">
    <source>
        <dbReference type="ARBA" id="ARBA00004141"/>
    </source>
</evidence>
<dbReference type="GO" id="GO:0016020">
    <property type="term" value="C:membrane"/>
    <property type="evidence" value="ECO:0007669"/>
    <property type="project" value="UniProtKB-SubCell"/>
</dbReference>
<dbReference type="PANTHER" id="PTHR33048">
    <property type="entry name" value="PTH11-LIKE INTEGRAL MEMBRANE PROTEIN (AFU_ORTHOLOGUE AFUA_5G11245)"/>
    <property type="match status" value="1"/>
</dbReference>
<dbReference type="InterPro" id="IPR049326">
    <property type="entry name" value="Rhodopsin_dom_fungi"/>
</dbReference>
<evidence type="ECO:0000256" key="5">
    <source>
        <dbReference type="ARBA" id="ARBA00038359"/>
    </source>
</evidence>
<evidence type="ECO:0000256" key="4">
    <source>
        <dbReference type="ARBA" id="ARBA00023136"/>
    </source>
</evidence>
<dbReference type="Pfam" id="PF20684">
    <property type="entry name" value="Fung_rhodopsin"/>
    <property type="match status" value="1"/>
</dbReference>
<reference evidence="8" key="1">
    <citation type="submission" date="2020-04" db="EMBL/GenBank/DDBJ databases">
        <title>Genome Assembly and Annotation of Botryosphaeria dothidea sdau 11-99, a Latent Pathogen of Apple Fruit Ring Rot in China.</title>
        <authorList>
            <person name="Yu C."/>
            <person name="Diao Y."/>
            <person name="Lu Q."/>
            <person name="Zhao J."/>
            <person name="Cui S."/>
            <person name="Peng C."/>
            <person name="He B."/>
            <person name="Liu H."/>
        </authorList>
    </citation>
    <scope>NUCLEOTIDE SEQUENCE [LARGE SCALE GENOMIC DNA]</scope>
    <source>
        <strain evidence="8">Sdau11-99</strain>
    </source>
</reference>
<dbReference type="OrthoDB" id="4329349at2759"/>
<name>A0A8H4N489_9PEZI</name>
<keyword evidence="2 6" id="KW-0812">Transmembrane</keyword>
<evidence type="ECO:0000256" key="6">
    <source>
        <dbReference type="SAM" id="Phobius"/>
    </source>
</evidence>
<feature type="transmembrane region" description="Helical" evidence="6">
    <location>
        <begin position="6"/>
        <end position="26"/>
    </location>
</feature>
<sequence>MALENAAYYLPAIWFMFAFGSIFVALRFFVRLRTVGFRGLQGDDFFAFMAEVFFTTDMVVMHCAYLWGTNAEFSDEELSRMTTKELHTVSRGSKITSIGWYTYPMMLWSMKFVMVFFYRRLTKGLWEERLIKPVAALCLFSYVGVFLTVTVSCLPFQRNWQVYPKPGAECAGHIQNIVTNSVCNIVTDVAVNIFKKLS</sequence>
<feature type="transmembrane region" description="Helical" evidence="6">
    <location>
        <begin position="130"/>
        <end position="149"/>
    </location>
</feature>
<dbReference type="PANTHER" id="PTHR33048:SF2">
    <property type="entry name" value="SRPK"/>
    <property type="match status" value="1"/>
</dbReference>
<feature type="transmembrane region" description="Helical" evidence="6">
    <location>
        <begin position="98"/>
        <end position="118"/>
    </location>
</feature>
<protein>
    <submittedName>
        <fullName evidence="8">Mg2+ transporter protein CorA-like/Zinc transport protein</fullName>
    </submittedName>
</protein>
<dbReference type="AlphaFoldDB" id="A0A8H4N489"/>
<dbReference type="InterPro" id="IPR052337">
    <property type="entry name" value="SAT4-like"/>
</dbReference>
<dbReference type="EMBL" id="WWBZ02000033">
    <property type="protein sequence ID" value="KAF4306628.1"/>
    <property type="molecule type" value="Genomic_DNA"/>
</dbReference>
<gene>
    <name evidence="8" type="ORF">GTA08_BOTSDO05158</name>
</gene>
<comment type="similarity">
    <text evidence="5">Belongs to the SAT4 family.</text>
</comment>
<dbReference type="Proteomes" id="UP000572817">
    <property type="component" value="Unassembled WGS sequence"/>
</dbReference>
<keyword evidence="3 6" id="KW-1133">Transmembrane helix</keyword>
<keyword evidence="4 6" id="KW-0472">Membrane</keyword>